<protein>
    <recommendedName>
        <fullName evidence="3 10">Lipid-A-disaccharide synthase</fullName>
        <ecNumber evidence="2 10">2.4.1.182</ecNumber>
    </recommendedName>
</protein>
<dbReference type="PANTHER" id="PTHR30372:SF4">
    <property type="entry name" value="LIPID-A-DISACCHARIDE SYNTHASE, MITOCHONDRIAL-RELATED"/>
    <property type="match status" value="1"/>
</dbReference>
<dbReference type="KEGG" id="als:DJ013_07900"/>
<dbReference type="InterPro" id="IPR003835">
    <property type="entry name" value="Glyco_trans_19"/>
</dbReference>
<evidence type="ECO:0000256" key="10">
    <source>
        <dbReference type="NCBIfam" id="TIGR00215"/>
    </source>
</evidence>
<evidence type="ECO:0000256" key="8">
    <source>
        <dbReference type="ARBA" id="ARBA00023098"/>
    </source>
</evidence>
<comment type="catalytic activity">
    <reaction evidence="9">
        <text>a lipid X + a UDP-2-N,3-O-bis[(3R)-3-hydroxyacyl]-alpha-D-glucosamine = a lipid A disaccharide + UDP + H(+)</text>
        <dbReference type="Rhea" id="RHEA:67828"/>
        <dbReference type="ChEBI" id="CHEBI:15378"/>
        <dbReference type="ChEBI" id="CHEBI:58223"/>
        <dbReference type="ChEBI" id="CHEBI:137748"/>
        <dbReference type="ChEBI" id="CHEBI:176338"/>
        <dbReference type="ChEBI" id="CHEBI:176343"/>
        <dbReference type="EC" id="2.4.1.182"/>
    </reaction>
</comment>
<evidence type="ECO:0000256" key="6">
    <source>
        <dbReference type="ARBA" id="ARBA00022676"/>
    </source>
</evidence>
<keyword evidence="8" id="KW-0443">Lipid metabolism</keyword>
<sequence>MKYFIIAGEKSGDLHGGNLAKELKLQDSSCMMQGWGGSEMRSAGVELLQDYSELAFMGLDFLKHFGRIRKLFIGCKKQILSYDPDVLILIDYSGFNLRIAKWAKKNDIKVVYYIAPKTWAWNASRNKSIKKFVDRLLVILPFEESYFKEHGIETLYVGNPLVERINAFVPDTAFKDTIPEGYDSVVALLPGSRKKEIERVSEELKKVARQFKHTLFVVAAISEVEQSLYKCFECIPNSILVFDKTYDILSVADAAIVTSGTATLETALFNVPQIVVYKADKLTYFIGSRMVKIKHISLVNLILDDFAVPELIQQEFNSGMIKSHLKELLFDTKKKENQLGNYKKLKLVLGERKASKSAAVSIREFLKIEQ</sequence>
<comment type="function">
    <text evidence="1">Condensation of UDP-2,3-diacylglucosamine and 2,3-diacylglucosamine-1-phosphate to form lipid A disaccharide, a precursor of lipid A, a phosphorylated glycolipid that anchors the lipopolysaccharide to the outer membrane of the cell.</text>
</comment>
<gene>
    <name evidence="11" type="ORF">DJ013_07900</name>
</gene>
<evidence type="ECO:0000256" key="4">
    <source>
        <dbReference type="ARBA" id="ARBA00022516"/>
    </source>
</evidence>
<keyword evidence="7" id="KW-0808">Transferase</keyword>
<dbReference type="NCBIfam" id="TIGR00215">
    <property type="entry name" value="lpxB"/>
    <property type="match status" value="1"/>
</dbReference>
<keyword evidence="5" id="KW-0441">Lipid A biosynthesis</keyword>
<dbReference type="GO" id="GO:0008915">
    <property type="term" value="F:lipid-A-disaccharide synthase activity"/>
    <property type="evidence" value="ECO:0007669"/>
    <property type="project" value="UniProtKB-UniRule"/>
</dbReference>
<keyword evidence="12" id="KW-1185">Reference proteome</keyword>
<dbReference type="EMBL" id="CP029480">
    <property type="protein sequence ID" value="AWV98100.1"/>
    <property type="molecule type" value="Genomic_DNA"/>
</dbReference>
<evidence type="ECO:0000313" key="11">
    <source>
        <dbReference type="EMBL" id="AWV98100.1"/>
    </source>
</evidence>
<accession>A0A2Z4GAI2</accession>
<proteinExistence type="predicted"/>
<dbReference type="GO" id="GO:0005543">
    <property type="term" value="F:phospholipid binding"/>
    <property type="evidence" value="ECO:0007669"/>
    <property type="project" value="TreeGrafter"/>
</dbReference>
<dbReference type="GO" id="GO:0016020">
    <property type="term" value="C:membrane"/>
    <property type="evidence" value="ECO:0007669"/>
    <property type="project" value="GOC"/>
</dbReference>
<evidence type="ECO:0000256" key="7">
    <source>
        <dbReference type="ARBA" id="ARBA00022679"/>
    </source>
</evidence>
<dbReference type="PANTHER" id="PTHR30372">
    <property type="entry name" value="LIPID-A-DISACCHARIDE SYNTHASE"/>
    <property type="match status" value="1"/>
</dbReference>
<dbReference type="OrthoDB" id="9801642at2"/>
<evidence type="ECO:0000256" key="3">
    <source>
        <dbReference type="ARBA" id="ARBA00020902"/>
    </source>
</evidence>
<evidence type="ECO:0000256" key="1">
    <source>
        <dbReference type="ARBA" id="ARBA00002056"/>
    </source>
</evidence>
<dbReference type="RefSeq" id="WP_111371202.1">
    <property type="nucleotide sequence ID" value="NZ_CP029480.1"/>
</dbReference>
<keyword evidence="4" id="KW-0444">Lipid biosynthesis</keyword>
<dbReference type="Pfam" id="PF02684">
    <property type="entry name" value="LpxB"/>
    <property type="match status" value="1"/>
</dbReference>
<evidence type="ECO:0000256" key="5">
    <source>
        <dbReference type="ARBA" id="ARBA00022556"/>
    </source>
</evidence>
<dbReference type="AlphaFoldDB" id="A0A2Z4GAI2"/>
<name>A0A2Z4GAI2_9BACT</name>
<dbReference type="Proteomes" id="UP000249873">
    <property type="component" value="Chromosome"/>
</dbReference>
<evidence type="ECO:0000256" key="9">
    <source>
        <dbReference type="ARBA" id="ARBA00048975"/>
    </source>
</evidence>
<dbReference type="SUPFAM" id="SSF53756">
    <property type="entry name" value="UDP-Glycosyltransferase/glycogen phosphorylase"/>
    <property type="match status" value="1"/>
</dbReference>
<evidence type="ECO:0000256" key="2">
    <source>
        <dbReference type="ARBA" id="ARBA00012687"/>
    </source>
</evidence>
<organism evidence="11 12">
    <name type="scientific">Arcticibacterium luteifluviistationis</name>
    <dbReference type="NCBI Taxonomy" id="1784714"/>
    <lineage>
        <taxon>Bacteria</taxon>
        <taxon>Pseudomonadati</taxon>
        <taxon>Bacteroidota</taxon>
        <taxon>Cytophagia</taxon>
        <taxon>Cytophagales</taxon>
        <taxon>Leadbetterellaceae</taxon>
        <taxon>Arcticibacterium</taxon>
    </lineage>
</organism>
<dbReference type="GO" id="GO:0009245">
    <property type="term" value="P:lipid A biosynthetic process"/>
    <property type="evidence" value="ECO:0007669"/>
    <property type="project" value="UniProtKB-UniRule"/>
</dbReference>
<evidence type="ECO:0000313" key="12">
    <source>
        <dbReference type="Proteomes" id="UP000249873"/>
    </source>
</evidence>
<reference evidence="11 12" key="1">
    <citation type="submission" date="2018-05" db="EMBL/GenBank/DDBJ databases">
        <title>Complete genome sequence of Arcticibacterium luteifluviistationis SM1504T, a cytophagaceae bacterium isolated from Arctic surface seawater.</title>
        <authorList>
            <person name="Li Y."/>
            <person name="Qin Q.-L."/>
        </authorList>
    </citation>
    <scope>NUCLEOTIDE SEQUENCE [LARGE SCALE GENOMIC DNA]</scope>
    <source>
        <strain evidence="11 12">SM1504</strain>
    </source>
</reference>
<keyword evidence="6" id="KW-0328">Glycosyltransferase</keyword>
<dbReference type="EC" id="2.4.1.182" evidence="2 10"/>